<evidence type="ECO:0000256" key="2">
    <source>
        <dbReference type="ARBA" id="ARBA00004651"/>
    </source>
</evidence>
<organism evidence="12 13">
    <name type="scientific">Jejubacter calystegiae</name>
    <dbReference type="NCBI Taxonomy" id="2579935"/>
    <lineage>
        <taxon>Bacteria</taxon>
        <taxon>Pseudomonadati</taxon>
        <taxon>Pseudomonadota</taxon>
        <taxon>Gammaproteobacteria</taxon>
        <taxon>Enterobacterales</taxon>
        <taxon>Enterobacteriaceae</taxon>
        <taxon>Jejubacter</taxon>
    </lineage>
</organism>
<evidence type="ECO:0000256" key="6">
    <source>
        <dbReference type="ARBA" id="ARBA00022891"/>
    </source>
</evidence>
<dbReference type="Proteomes" id="UP000302163">
    <property type="component" value="Chromosome"/>
</dbReference>
<name>A0A4P8YJJ0_9ENTR</name>
<dbReference type="GO" id="GO:0016614">
    <property type="term" value="F:oxidoreductase activity, acting on CH-OH group of donors"/>
    <property type="evidence" value="ECO:0007669"/>
    <property type="project" value="InterPro"/>
</dbReference>
<protein>
    <submittedName>
        <fullName evidence="12">Glucose/quinate/shikimate family membrane-bound PQQ-dependent dehydrogenase</fullName>
    </submittedName>
</protein>
<dbReference type="InterPro" id="IPR017511">
    <property type="entry name" value="PQQ_mDH"/>
</dbReference>
<dbReference type="OrthoDB" id="9794322at2"/>
<keyword evidence="5 10" id="KW-0812">Transmembrane</keyword>
<dbReference type="NCBIfam" id="TIGR03074">
    <property type="entry name" value="PQQ_membr_DH"/>
    <property type="match status" value="1"/>
</dbReference>
<dbReference type="GO" id="GO:0048038">
    <property type="term" value="F:quinone binding"/>
    <property type="evidence" value="ECO:0007669"/>
    <property type="project" value="InterPro"/>
</dbReference>
<dbReference type="PANTHER" id="PTHR32303:SF4">
    <property type="entry name" value="QUINOPROTEIN GLUCOSE DEHYDROGENASE"/>
    <property type="match status" value="1"/>
</dbReference>
<keyword evidence="9 10" id="KW-0472">Membrane</keyword>
<keyword evidence="7 10" id="KW-1133">Transmembrane helix</keyword>
<feature type="transmembrane region" description="Helical" evidence="10">
    <location>
        <begin position="90"/>
        <end position="114"/>
    </location>
</feature>
<dbReference type="AlphaFoldDB" id="A0A4P8YJJ0"/>
<dbReference type="SUPFAM" id="SSF50998">
    <property type="entry name" value="Quinoprotein alcohol dehydrogenase-like"/>
    <property type="match status" value="1"/>
</dbReference>
<dbReference type="RefSeq" id="WP_138096883.1">
    <property type="nucleotide sequence ID" value="NZ_CP040428.1"/>
</dbReference>
<feature type="domain" description="Pyrrolo-quinoline quinone repeat" evidence="11">
    <location>
        <begin position="173"/>
        <end position="787"/>
    </location>
</feature>
<sequence length="811" mass="87203">MSDSSSRPGTKLKLWCYLLAVILIVTGGFFAIGGAKLAMLGGSWYFLIAGIVTLLSALQFLRGKSSAVVLFLLVFVGTLIWALVDAGLEFWPLVSRLMVPAGLMLLAFATWPALRKRENKAPLSAISYGLCAVLAIGLVTAFAQMFVPHPTVAFNGKQLPLAPLDKANAQKNWDNYGNTPGGSRFVALDQITRDNVKDLKVAWTFHTGDTPISPDGNGAEDQQTPLQVGDRVFLCTPHNNVIAVDADSGKEIWKREINAKSQVWERCRGLAYFDATKPLTQPSVPGSTPVPAPALAAGDTCQRRILMNTIDARLIAINADNGEFCASFGDNGIVDLKAGLGDAADPKYQLTSAPTLAGTTVVVGGRIADNVQTDMPGGVLRGFDVISGEMRWAFDPGHADPNMKLAPGQTFARSTPNSWAPMSYDPAMNTVFIPMGSSSVDLWGANRTPLDHKYATSVMALDATTGKERWLYQTVHNDLWDFDVPMQPSLIDFPMDNGSTKPAVVFGTKAGQIFVLDRLTGKPLTDVKEMPVKTANIPNEQYSHTQPVSVGMPQIGTQTLKESDMWGATPFDQLMCRISFKSMRYDGLFTAPGTDVSLSFPGSLGGMNWGSLSTDPNNHYIFVNDMRLGLWVQMIPQKVDANVAASNGGESVNTGMGAVPLKGTPYAVNKNRFMSPLGIPCQKPPFGTLSAVDLKTRKVVWQVPVGTVQDTGPFGIKMKMKMPIGMPTLGGTLATQGGLVFIAGTQDYYLRAYDSSTGEEVWKARLPVGSGGGPMSYISPKTGKQYILISAGGARQSPDRGDYVIAYALDD</sequence>
<dbReference type="Pfam" id="PF01011">
    <property type="entry name" value="PQQ"/>
    <property type="match status" value="1"/>
</dbReference>
<dbReference type="InterPro" id="IPR002372">
    <property type="entry name" value="PQQ_rpt_dom"/>
</dbReference>
<evidence type="ECO:0000256" key="8">
    <source>
        <dbReference type="ARBA" id="ARBA00023002"/>
    </source>
</evidence>
<evidence type="ECO:0000256" key="3">
    <source>
        <dbReference type="ARBA" id="ARBA00008156"/>
    </source>
</evidence>
<keyword evidence="6" id="KW-0634">PQQ</keyword>
<evidence type="ECO:0000256" key="7">
    <source>
        <dbReference type="ARBA" id="ARBA00022989"/>
    </source>
</evidence>
<dbReference type="InterPro" id="IPR001479">
    <property type="entry name" value="Quinoprotein_DH_CS"/>
</dbReference>
<keyword evidence="8" id="KW-0560">Oxidoreductase</keyword>
<dbReference type="KEGG" id="izh:FEM41_15055"/>
<dbReference type="Gene3D" id="2.140.10.10">
    <property type="entry name" value="Quinoprotein alcohol dehydrogenase-like superfamily"/>
    <property type="match status" value="1"/>
</dbReference>
<feature type="transmembrane region" description="Helical" evidence="10">
    <location>
        <begin position="126"/>
        <end position="147"/>
    </location>
</feature>
<evidence type="ECO:0000256" key="9">
    <source>
        <dbReference type="ARBA" id="ARBA00023136"/>
    </source>
</evidence>
<evidence type="ECO:0000313" key="12">
    <source>
        <dbReference type="EMBL" id="QCT20870.1"/>
    </source>
</evidence>
<evidence type="ECO:0000313" key="13">
    <source>
        <dbReference type="Proteomes" id="UP000302163"/>
    </source>
</evidence>
<dbReference type="PANTHER" id="PTHR32303">
    <property type="entry name" value="QUINOPROTEIN ALCOHOL DEHYDROGENASE (CYTOCHROME C)"/>
    <property type="match status" value="1"/>
</dbReference>
<comment type="subcellular location">
    <subcellularLocation>
        <location evidence="2">Cell membrane</location>
        <topology evidence="2">Multi-pass membrane protein</topology>
    </subcellularLocation>
</comment>
<comment type="similarity">
    <text evidence="3">Belongs to the bacterial PQQ dehydrogenase family.</text>
</comment>
<proteinExistence type="inferred from homology"/>
<feature type="transmembrane region" description="Helical" evidence="10">
    <location>
        <begin position="44"/>
        <end position="61"/>
    </location>
</feature>
<feature type="transmembrane region" description="Helical" evidence="10">
    <location>
        <begin position="12"/>
        <end position="32"/>
    </location>
</feature>
<comment type="cofactor">
    <cofactor evidence="1">
        <name>pyrroloquinoline quinone</name>
        <dbReference type="ChEBI" id="CHEBI:58442"/>
    </cofactor>
</comment>
<dbReference type="EMBL" id="CP040428">
    <property type="protein sequence ID" value="QCT20870.1"/>
    <property type="molecule type" value="Genomic_DNA"/>
</dbReference>
<gene>
    <name evidence="12" type="ORF">FEM41_15055</name>
</gene>
<evidence type="ECO:0000256" key="10">
    <source>
        <dbReference type="SAM" id="Phobius"/>
    </source>
</evidence>
<dbReference type="CDD" id="cd10280">
    <property type="entry name" value="PQQ_mGDH"/>
    <property type="match status" value="1"/>
</dbReference>
<dbReference type="InterPro" id="IPR011047">
    <property type="entry name" value="Quinoprotein_ADH-like_sf"/>
</dbReference>
<keyword evidence="4" id="KW-1003">Cell membrane</keyword>
<dbReference type="SMART" id="SM00564">
    <property type="entry name" value="PQQ"/>
    <property type="match status" value="6"/>
</dbReference>
<dbReference type="PROSITE" id="PS00364">
    <property type="entry name" value="BACTERIAL_PQQ_2"/>
    <property type="match status" value="1"/>
</dbReference>
<evidence type="ECO:0000259" key="11">
    <source>
        <dbReference type="Pfam" id="PF01011"/>
    </source>
</evidence>
<dbReference type="InterPro" id="IPR018391">
    <property type="entry name" value="PQQ_b-propeller_rpt"/>
</dbReference>
<evidence type="ECO:0000256" key="5">
    <source>
        <dbReference type="ARBA" id="ARBA00022692"/>
    </source>
</evidence>
<dbReference type="GO" id="GO:0030288">
    <property type="term" value="C:outer membrane-bounded periplasmic space"/>
    <property type="evidence" value="ECO:0007669"/>
    <property type="project" value="InterPro"/>
</dbReference>
<dbReference type="GO" id="GO:0005886">
    <property type="term" value="C:plasma membrane"/>
    <property type="evidence" value="ECO:0007669"/>
    <property type="project" value="UniProtKB-SubCell"/>
</dbReference>
<keyword evidence="13" id="KW-1185">Reference proteome</keyword>
<feature type="transmembrane region" description="Helical" evidence="10">
    <location>
        <begin position="68"/>
        <end position="84"/>
    </location>
</feature>
<reference evidence="12 13" key="1">
    <citation type="submission" date="2019-05" db="EMBL/GenBank/DDBJ databases">
        <title>Complete genome sequence of Izhakiella calystegiae KSNA2, an endophyte isolated from beach morning glory (Calystegia soldanella).</title>
        <authorList>
            <person name="Jiang L."/>
            <person name="Jeong J.C."/>
            <person name="Kim C.Y."/>
            <person name="Kim D.H."/>
            <person name="Kim S.W."/>
            <person name="Lee j."/>
        </authorList>
    </citation>
    <scope>NUCLEOTIDE SEQUENCE [LARGE SCALE GENOMIC DNA]</scope>
    <source>
        <strain evidence="12 13">KSNA2</strain>
    </source>
</reference>
<evidence type="ECO:0000256" key="4">
    <source>
        <dbReference type="ARBA" id="ARBA00022475"/>
    </source>
</evidence>
<evidence type="ECO:0000256" key="1">
    <source>
        <dbReference type="ARBA" id="ARBA00001931"/>
    </source>
</evidence>
<accession>A0A4P8YJJ0</accession>